<proteinExistence type="inferred from homology"/>
<gene>
    <name evidence="4" type="ORF">FHR34_007496</name>
</gene>
<accession>A0A7W7RAL0</accession>
<dbReference type="PANTHER" id="PTHR43639">
    <property type="entry name" value="OXIDOREDUCTASE, SHORT-CHAIN DEHYDROGENASE/REDUCTASE FAMILY (AFU_ORTHOLOGUE AFUA_5G02870)"/>
    <property type="match status" value="1"/>
</dbReference>
<dbReference type="InterPro" id="IPR020904">
    <property type="entry name" value="Sc_DH/Rdtase_CS"/>
</dbReference>
<dbReference type="Proteomes" id="UP000540506">
    <property type="component" value="Unassembled WGS sequence"/>
</dbReference>
<dbReference type="InterPro" id="IPR002347">
    <property type="entry name" value="SDR_fam"/>
</dbReference>
<name>A0A7W7RAL0_KITKI</name>
<dbReference type="Pfam" id="PF13561">
    <property type="entry name" value="adh_short_C2"/>
    <property type="match status" value="1"/>
</dbReference>
<dbReference type="RefSeq" id="WP_184945762.1">
    <property type="nucleotide sequence ID" value="NZ_JACHJV010000003.1"/>
</dbReference>
<dbReference type="PRINTS" id="PR00080">
    <property type="entry name" value="SDRFAMILY"/>
</dbReference>
<evidence type="ECO:0000313" key="5">
    <source>
        <dbReference type="Proteomes" id="UP000540506"/>
    </source>
</evidence>
<dbReference type="InterPro" id="IPR036291">
    <property type="entry name" value="NAD(P)-bd_dom_sf"/>
</dbReference>
<protein>
    <submittedName>
        <fullName evidence="4">3-oxoacyl-[acyl-carrier protein] reductase</fullName>
        <ecNumber evidence="4">1.1.1.100</ecNumber>
    </submittedName>
</protein>
<dbReference type="PRINTS" id="PR00081">
    <property type="entry name" value="GDHRDH"/>
</dbReference>
<evidence type="ECO:0000256" key="1">
    <source>
        <dbReference type="ARBA" id="ARBA00006484"/>
    </source>
</evidence>
<feature type="domain" description="Ketoreductase" evidence="3">
    <location>
        <begin position="5"/>
        <end position="184"/>
    </location>
</feature>
<keyword evidence="2 4" id="KW-0560">Oxidoreductase</keyword>
<dbReference type="GO" id="GO:0004316">
    <property type="term" value="F:3-oxoacyl-[acyl-carrier-protein] reductase (NADPH) activity"/>
    <property type="evidence" value="ECO:0007669"/>
    <property type="project" value="UniProtKB-EC"/>
</dbReference>
<sequence length="244" mass="24792">MNTGKVALVTGASRGIGAAIARRLAEDGLRIALTYSSSPDRAAQVVQQIENVGGRALALHADAADPQAATAAVEQTVAAFGCLDVLVNNAGVAAVGALDALTPAQIDRMIDVNVRGAIHTIRAAVPHLSEGGRIITIGSVNAERIPFAGGAVYGMTKAAMSGLVRGLARDLGPRGITVNNIQPGPTANDRMPADGPLAESMLNWLALPRIGTPEEIAGLVSYLTGPQAAYITGANLTIDGGFTA</sequence>
<dbReference type="PROSITE" id="PS00061">
    <property type="entry name" value="ADH_SHORT"/>
    <property type="match status" value="1"/>
</dbReference>
<evidence type="ECO:0000259" key="3">
    <source>
        <dbReference type="SMART" id="SM00822"/>
    </source>
</evidence>
<comment type="caution">
    <text evidence="4">The sequence shown here is derived from an EMBL/GenBank/DDBJ whole genome shotgun (WGS) entry which is preliminary data.</text>
</comment>
<dbReference type="Gene3D" id="3.40.50.720">
    <property type="entry name" value="NAD(P)-binding Rossmann-like Domain"/>
    <property type="match status" value="1"/>
</dbReference>
<dbReference type="AlphaFoldDB" id="A0A7W7RAL0"/>
<evidence type="ECO:0000256" key="2">
    <source>
        <dbReference type="ARBA" id="ARBA00023002"/>
    </source>
</evidence>
<dbReference type="InterPro" id="IPR057326">
    <property type="entry name" value="KR_dom"/>
</dbReference>
<dbReference type="SMART" id="SM00822">
    <property type="entry name" value="PKS_KR"/>
    <property type="match status" value="1"/>
</dbReference>
<evidence type="ECO:0000313" key="4">
    <source>
        <dbReference type="EMBL" id="MBB4928399.1"/>
    </source>
</evidence>
<keyword evidence="5" id="KW-1185">Reference proteome</keyword>
<comment type="similarity">
    <text evidence="1">Belongs to the short-chain dehydrogenases/reductases (SDR) family.</text>
</comment>
<dbReference type="SUPFAM" id="SSF51735">
    <property type="entry name" value="NAD(P)-binding Rossmann-fold domains"/>
    <property type="match status" value="1"/>
</dbReference>
<dbReference type="FunFam" id="3.40.50.720:FF:000084">
    <property type="entry name" value="Short-chain dehydrogenase reductase"/>
    <property type="match status" value="1"/>
</dbReference>
<dbReference type="PANTHER" id="PTHR43639:SF1">
    <property type="entry name" value="SHORT-CHAIN DEHYDROGENASE_REDUCTASE FAMILY PROTEIN"/>
    <property type="match status" value="1"/>
</dbReference>
<organism evidence="4 5">
    <name type="scientific">Kitasatospora kifunensis</name>
    <name type="common">Streptomyces kifunensis</name>
    <dbReference type="NCBI Taxonomy" id="58351"/>
    <lineage>
        <taxon>Bacteria</taxon>
        <taxon>Bacillati</taxon>
        <taxon>Actinomycetota</taxon>
        <taxon>Actinomycetes</taxon>
        <taxon>Kitasatosporales</taxon>
        <taxon>Streptomycetaceae</taxon>
        <taxon>Kitasatospora</taxon>
    </lineage>
</organism>
<dbReference type="EC" id="1.1.1.100" evidence="4"/>
<dbReference type="EMBL" id="JACHJV010000003">
    <property type="protein sequence ID" value="MBB4928399.1"/>
    <property type="molecule type" value="Genomic_DNA"/>
</dbReference>
<reference evidence="4 5" key="1">
    <citation type="submission" date="2020-08" db="EMBL/GenBank/DDBJ databases">
        <title>Sequencing the genomes of 1000 actinobacteria strains.</title>
        <authorList>
            <person name="Klenk H.-P."/>
        </authorList>
    </citation>
    <scope>NUCLEOTIDE SEQUENCE [LARGE SCALE GENOMIC DNA]</scope>
    <source>
        <strain evidence="4 5">DSM 41654</strain>
    </source>
</reference>